<accession>A0A1Y5IAF8</accession>
<evidence type="ECO:0000256" key="1">
    <source>
        <dbReference type="SAM" id="Coils"/>
    </source>
</evidence>
<dbReference type="EMBL" id="KZ155826">
    <property type="protein sequence ID" value="OUS44142.1"/>
    <property type="molecule type" value="Genomic_DNA"/>
</dbReference>
<evidence type="ECO:0000256" key="2">
    <source>
        <dbReference type="SAM" id="MobiDB-lite"/>
    </source>
</evidence>
<organism evidence="3">
    <name type="scientific">Ostreococcus tauri</name>
    <name type="common">Marine green alga</name>
    <dbReference type="NCBI Taxonomy" id="70448"/>
    <lineage>
        <taxon>Eukaryota</taxon>
        <taxon>Viridiplantae</taxon>
        <taxon>Chlorophyta</taxon>
        <taxon>Mamiellophyceae</taxon>
        <taxon>Mamiellales</taxon>
        <taxon>Bathycoccaceae</taxon>
        <taxon>Ostreococcus</taxon>
    </lineage>
</organism>
<dbReference type="AlphaFoldDB" id="A0A1Y5IAF8"/>
<dbReference type="Proteomes" id="UP000195557">
    <property type="component" value="Unassembled WGS sequence"/>
</dbReference>
<feature type="compositionally biased region" description="Basic and acidic residues" evidence="2">
    <location>
        <begin position="57"/>
        <end position="67"/>
    </location>
</feature>
<gene>
    <name evidence="3" type="ORF">BE221DRAFT_79016</name>
</gene>
<feature type="compositionally biased region" description="Basic and acidic residues" evidence="2">
    <location>
        <begin position="1"/>
        <end position="16"/>
    </location>
</feature>
<feature type="region of interest" description="Disordered" evidence="2">
    <location>
        <begin position="1"/>
        <end position="67"/>
    </location>
</feature>
<evidence type="ECO:0000313" key="3">
    <source>
        <dbReference type="EMBL" id="OUS44142.1"/>
    </source>
</evidence>
<reference evidence="3" key="1">
    <citation type="submission" date="2017-04" db="EMBL/GenBank/DDBJ databases">
        <title>Population genomics of picophytoplankton unveils novel chromosome hypervariability.</title>
        <authorList>
            <consortium name="DOE Joint Genome Institute"/>
            <person name="Blanc-Mathieu R."/>
            <person name="Krasovec M."/>
            <person name="Hebrard M."/>
            <person name="Yau S."/>
            <person name="Desgranges E."/>
            <person name="Martin J."/>
            <person name="Schackwitz W."/>
            <person name="Kuo A."/>
            <person name="Salin G."/>
            <person name="Donnadieu C."/>
            <person name="Desdevises Y."/>
            <person name="Sanchez-Ferandin S."/>
            <person name="Moreau H."/>
            <person name="Rivals E."/>
            <person name="Grigoriev I.V."/>
            <person name="Grimsley N."/>
            <person name="Eyre-Walker A."/>
            <person name="Piganeau G."/>
        </authorList>
    </citation>
    <scope>NUCLEOTIDE SEQUENCE [LARGE SCALE GENOMIC DNA]</scope>
    <source>
        <strain evidence="3">RCC 1115</strain>
    </source>
</reference>
<keyword evidence="1" id="KW-0175">Coiled coil</keyword>
<protein>
    <submittedName>
        <fullName evidence="3">Uncharacterized protein</fullName>
    </submittedName>
</protein>
<sequence length="270" mass="29550">MTSKADELERALRSVEAEASESRTQIGVLEETLALRSAPPVPEPHPEVPKRSASTQTDREVERETPPLVARDDSLVRDRLLAIMTTLNIPTQNANAQRPERGAFGMSLITGLFAGSDDDEGKASVDSAATDETDLDVLLHRVETWARERRGETPTTSSPRDAPSVDPVAMEKEIQTLKDELAALKADEGERSTASLAAVNRRAQEAERAAAEAKEKLAPLERENRELAWQIAMLSEQDESKTRPALAQSGWLTQAIKGCTAPRRPRSVLL</sequence>
<feature type="coiled-coil region" evidence="1">
    <location>
        <begin position="196"/>
        <end position="230"/>
    </location>
</feature>
<proteinExistence type="predicted"/>
<name>A0A1Y5IAF8_OSTTA</name>